<dbReference type="GeneID" id="62642658"/>
<keyword evidence="5" id="KW-1185">Reference proteome</keyword>
<evidence type="ECO:0000313" key="3">
    <source>
        <dbReference type="EMBL" id="MBM2417130.1"/>
    </source>
</evidence>
<dbReference type="OrthoDB" id="10000923at2"/>
<accession>A0A9Q2NXH9</accession>
<protein>
    <recommendedName>
        <fullName evidence="6">TM2 domain-containing protein</fullName>
    </recommendedName>
</protein>
<evidence type="ECO:0000256" key="1">
    <source>
        <dbReference type="SAM" id="Phobius"/>
    </source>
</evidence>
<evidence type="ECO:0008006" key="6">
    <source>
        <dbReference type="Google" id="ProtNLM"/>
    </source>
</evidence>
<dbReference type="RefSeq" id="WP_138487771.1">
    <property type="nucleotide sequence ID" value="NZ_JAFBWU010000005.1"/>
</dbReference>
<dbReference type="Proteomes" id="UP000809440">
    <property type="component" value="Unassembled WGS sequence"/>
</dbReference>
<evidence type="ECO:0000313" key="5">
    <source>
        <dbReference type="Proteomes" id="UP000809440"/>
    </source>
</evidence>
<name>A0A9Q2NXH9_9RHOB</name>
<feature type="transmembrane region" description="Helical" evidence="1">
    <location>
        <begin position="162"/>
        <end position="180"/>
    </location>
</feature>
<dbReference type="Proteomes" id="UP000755667">
    <property type="component" value="Unassembled WGS sequence"/>
</dbReference>
<keyword evidence="1" id="KW-1133">Transmembrane helix</keyword>
<keyword evidence="1" id="KW-0472">Membrane</keyword>
<organism evidence="2 4">
    <name type="scientific">Marivita cryptomonadis</name>
    <dbReference type="NCBI Taxonomy" id="505252"/>
    <lineage>
        <taxon>Bacteria</taxon>
        <taxon>Pseudomonadati</taxon>
        <taxon>Pseudomonadota</taxon>
        <taxon>Alphaproteobacteria</taxon>
        <taxon>Rhodobacterales</taxon>
        <taxon>Roseobacteraceae</taxon>
        <taxon>Marivita</taxon>
    </lineage>
</organism>
<gene>
    <name evidence="2" type="ORF">JQX41_09995</name>
    <name evidence="3" type="ORF">JQX48_09140</name>
</gene>
<evidence type="ECO:0000313" key="2">
    <source>
        <dbReference type="EMBL" id="MBM2412633.1"/>
    </source>
</evidence>
<keyword evidence="1" id="KW-0812">Transmembrane</keyword>
<reference evidence="2 5" key="1">
    <citation type="submission" date="2021-01" db="EMBL/GenBank/DDBJ databases">
        <title>Diatom-associated Roseobacters Show Island Model of Population Structure.</title>
        <authorList>
            <person name="Qu L."/>
            <person name="Feng X."/>
            <person name="Chen Y."/>
            <person name="Li L."/>
            <person name="Wang X."/>
            <person name="Hu Z."/>
            <person name="Wang H."/>
            <person name="Luo H."/>
        </authorList>
    </citation>
    <scope>NUCLEOTIDE SEQUENCE</scope>
    <source>
        <strain evidence="3 5">CC28-63</strain>
        <strain evidence="2">CC28-69</strain>
    </source>
</reference>
<proteinExistence type="predicted"/>
<evidence type="ECO:0000313" key="4">
    <source>
        <dbReference type="Proteomes" id="UP000755667"/>
    </source>
</evidence>
<feature type="transmembrane region" description="Helical" evidence="1">
    <location>
        <begin position="139"/>
        <end position="156"/>
    </location>
</feature>
<sequence>MGALWTKGRRIRFLSLSVIFKKGHAMFQSHHESHKTFLDTVQTSVSAHLKNGPLKGLVAFGLNTLKRVQRQPATACAYCGSSVALDVPNCANCGAGTPPPPPSTKAKTSVGQRVATGALWYFGGFLGLHCYPAGRPVRGLFYLIAFIVMLFLATSVGASGNIFSYNAVLLGIGLTVMWGFDGIQIMRGRFAKSHG</sequence>
<dbReference type="EMBL" id="JAFBXF010000005">
    <property type="protein sequence ID" value="MBM2417130.1"/>
    <property type="molecule type" value="Genomic_DNA"/>
</dbReference>
<comment type="caution">
    <text evidence="2">The sequence shown here is derived from an EMBL/GenBank/DDBJ whole genome shotgun (WGS) entry which is preliminary data.</text>
</comment>
<dbReference type="EMBL" id="JAFBXE010000005">
    <property type="protein sequence ID" value="MBM2412633.1"/>
    <property type="molecule type" value="Genomic_DNA"/>
</dbReference>
<dbReference type="AlphaFoldDB" id="A0A9Q2NXH9"/>